<reference evidence="1" key="1">
    <citation type="journal article" date="2021" name="New Phytol.">
        <title>Evolutionary innovations through gain and loss of genes in the ectomycorrhizal Boletales.</title>
        <authorList>
            <person name="Wu G."/>
            <person name="Miyauchi S."/>
            <person name="Morin E."/>
            <person name="Kuo A."/>
            <person name="Drula E."/>
            <person name="Varga T."/>
            <person name="Kohler A."/>
            <person name="Feng B."/>
            <person name="Cao Y."/>
            <person name="Lipzen A."/>
            <person name="Daum C."/>
            <person name="Hundley H."/>
            <person name="Pangilinan J."/>
            <person name="Johnson J."/>
            <person name="Barry K."/>
            <person name="LaButti K."/>
            <person name="Ng V."/>
            <person name="Ahrendt S."/>
            <person name="Min B."/>
            <person name="Choi I.G."/>
            <person name="Park H."/>
            <person name="Plett J.M."/>
            <person name="Magnuson J."/>
            <person name="Spatafora J.W."/>
            <person name="Nagy L.G."/>
            <person name="Henrissat B."/>
            <person name="Grigoriev I.V."/>
            <person name="Yang Z.L."/>
            <person name="Xu J."/>
            <person name="Martin F.M."/>
        </authorList>
    </citation>
    <scope>NUCLEOTIDE SEQUENCE</scope>
    <source>
        <strain evidence="1">KUC20120723A-06</strain>
    </source>
</reference>
<proteinExistence type="predicted"/>
<dbReference type="Proteomes" id="UP000790709">
    <property type="component" value="Unassembled WGS sequence"/>
</dbReference>
<gene>
    <name evidence="1" type="ORF">BV22DRAFT_1115947</name>
</gene>
<comment type="caution">
    <text evidence="1">The sequence shown here is derived from an EMBL/GenBank/DDBJ whole genome shotgun (WGS) entry which is preliminary data.</text>
</comment>
<evidence type="ECO:0000313" key="1">
    <source>
        <dbReference type="EMBL" id="KAH7930823.1"/>
    </source>
</evidence>
<name>A0ACB8C1K1_9AGAM</name>
<accession>A0ACB8C1K1</accession>
<organism evidence="1 2">
    <name type="scientific">Leucogyrophana mollusca</name>
    <dbReference type="NCBI Taxonomy" id="85980"/>
    <lineage>
        <taxon>Eukaryota</taxon>
        <taxon>Fungi</taxon>
        <taxon>Dikarya</taxon>
        <taxon>Basidiomycota</taxon>
        <taxon>Agaricomycotina</taxon>
        <taxon>Agaricomycetes</taxon>
        <taxon>Agaricomycetidae</taxon>
        <taxon>Boletales</taxon>
        <taxon>Boletales incertae sedis</taxon>
        <taxon>Leucogyrophana</taxon>
    </lineage>
</organism>
<sequence length="178" mass="20487">MTELYTTENTISMGKGLSMTFLRNEPYLARVHITADAELLQVPPHWHEQHDEIFRVLRGQMKYTIGSITRIYVPEDGVIHIPKGVVHAISSVQGIETIFEEKTSPMDDEKELFFRNLFAPGVRLDNLLQIFPVFYHGDAIPSLPGGFKWLDKMFAFLVGNYLSPLFGYRRTWVTLKKV</sequence>
<evidence type="ECO:0000313" key="2">
    <source>
        <dbReference type="Proteomes" id="UP000790709"/>
    </source>
</evidence>
<protein>
    <submittedName>
        <fullName evidence="1">Uncharacterized protein</fullName>
    </submittedName>
</protein>
<dbReference type="EMBL" id="MU266329">
    <property type="protein sequence ID" value="KAH7930823.1"/>
    <property type="molecule type" value="Genomic_DNA"/>
</dbReference>
<keyword evidence="2" id="KW-1185">Reference proteome</keyword>